<evidence type="ECO:0000313" key="3">
    <source>
        <dbReference type="EMBL" id="KAF1952787.1"/>
    </source>
</evidence>
<dbReference type="OrthoDB" id="10003767at2759"/>
<sequence length="335" mass="38105">MPSTSPVNISATATQNTTVVAPNAHAGSITPGDPLQGDSMSAVSNTSTQEYQQEPFSTFQHKVKKLCEKEFDTSDIEVEYMKGGSFNRVVGVTVTSPKTEKNGQYVVRISRDHNWDSYGIPHQLSILNFVRHLVKKPIPRIVAFGLTAENDIGSPYTIQERLTGQNMLDAWLGLNRAQRLSAIRLIIVALHDLGFLPDDEKFHFCHLDLFPRNMLINIVGDQDDTVELSAVLDWDAMYSFFCPKFTAFGPPFWIWNSAPEDSNEVGNNEELALTVPRKDEDIEMKKLFDEFASEEWKRFAYTPEYIVARRLFRYLKNGIRSNEDMNDIENAIKDW</sequence>
<accession>A0A6A5TV28</accession>
<dbReference type="EMBL" id="ML977008">
    <property type="protein sequence ID" value="KAF1952787.1"/>
    <property type="molecule type" value="Genomic_DNA"/>
</dbReference>
<reference evidence="3" key="1">
    <citation type="journal article" date="2020" name="Stud. Mycol.">
        <title>101 Dothideomycetes genomes: a test case for predicting lifestyles and emergence of pathogens.</title>
        <authorList>
            <person name="Haridas S."/>
            <person name="Albert R."/>
            <person name="Binder M."/>
            <person name="Bloem J."/>
            <person name="Labutti K."/>
            <person name="Salamov A."/>
            <person name="Andreopoulos B."/>
            <person name="Baker S."/>
            <person name="Barry K."/>
            <person name="Bills G."/>
            <person name="Bluhm B."/>
            <person name="Cannon C."/>
            <person name="Castanera R."/>
            <person name="Culley D."/>
            <person name="Daum C."/>
            <person name="Ezra D."/>
            <person name="Gonzalez J."/>
            <person name="Henrissat B."/>
            <person name="Kuo A."/>
            <person name="Liang C."/>
            <person name="Lipzen A."/>
            <person name="Lutzoni F."/>
            <person name="Magnuson J."/>
            <person name="Mondo S."/>
            <person name="Nolan M."/>
            <person name="Ohm R."/>
            <person name="Pangilinan J."/>
            <person name="Park H.-J."/>
            <person name="Ramirez L."/>
            <person name="Alfaro M."/>
            <person name="Sun H."/>
            <person name="Tritt A."/>
            <person name="Yoshinaga Y."/>
            <person name="Zwiers L.-H."/>
            <person name="Turgeon B."/>
            <person name="Goodwin S."/>
            <person name="Spatafora J."/>
            <person name="Crous P."/>
            <person name="Grigoriev I."/>
        </authorList>
    </citation>
    <scope>NUCLEOTIDE SEQUENCE</scope>
    <source>
        <strain evidence="3">CBS 675.92</strain>
    </source>
</reference>
<evidence type="ECO:0000313" key="4">
    <source>
        <dbReference type="Proteomes" id="UP000800035"/>
    </source>
</evidence>
<dbReference type="InterPro" id="IPR051678">
    <property type="entry name" value="AGP_Transferase"/>
</dbReference>
<protein>
    <recommendedName>
        <fullName evidence="2">Aminoglycoside phosphotransferase domain-containing protein</fullName>
    </recommendedName>
</protein>
<evidence type="ECO:0000259" key="2">
    <source>
        <dbReference type="Pfam" id="PF01636"/>
    </source>
</evidence>
<feature type="non-terminal residue" evidence="3">
    <location>
        <position position="335"/>
    </location>
</feature>
<dbReference type="SUPFAM" id="SSF56112">
    <property type="entry name" value="Protein kinase-like (PK-like)"/>
    <property type="match status" value="1"/>
</dbReference>
<organism evidence="3 4">
    <name type="scientific">Byssothecium circinans</name>
    <dbReference type="NCBI Taxonomy" id="147558"/>
    <lineage>
        <taxon>Eukaryota</taxon>
        <taxon>Fungi</taxon>
        <taxon>Dikarya</taxon>
        <taxon>Ascomycota</taxon>
        <taxon>Pezizomycotina</taxon>
        <taxon>Dothideomycetes</taxon>
        <taxon>Pleosporomycetidae</taxon>
        <taxon>Pleosporales</taxon>
        <taxon>Massarineae</taxon>
        <taxon>Massarinaceae</taxon>
        <taxon>Byssothecium</taxon>
    </lineage>
</organism>
<dbReference type="AlphaFoldDB" id="A0A6A5TV28"/>
<dbReference type="PANTHER" id="PTHR21310:SF56">
    <property type="entry name" value="AMINOGLYCOSIDE PHOSPHOTRANSFERASE DOMAIN-CONTAINING PROTEIN"/>
    <property type="match status" value="1"/>
</dbReference>
<gene>
    <name evidence="3" type="ORF">CC80DRAFT_478844</name>
</gene>
<feature type="domain" description="Aminoglycoside phosphotransferase" evidence="2">
    <location>
        <begin position="99"/>
        <end position="190"/>
    </location>
</feature>
<dbReference type="PANTHER" id="PTHR21310">
    <property type="entry name" value="AMINOGLYCOSIDE PHOSPHOTRANSFERASE-RELATED-RELATED"/>
    <property type="match status" value="1"/>
</dbReference>
<feature type="region of interest" description="Disordered" evidence="1">
    <location>
        <begin position="20"/>
        <end position="52"/>
    </location>
</feature>
<dbReference type="Proteomes" id="UP000800035">
    <property type="component" value="Unassembled WGS sequence"/>
</dbReference>
<feature type="compositionally biased region" description="Polar residues" evidence="1">
    <location>
        <begin position="38"/>
        <end position="52"/>
    </location>
</feature>
<dbReference type="InterPro" id="IPR011009">
    <property type="entry name" value="Kinase-like_dom_sf"/>
</dbReference>
<proteinExistence type="predicted"/>
<dbReference type="Pfam" id="PF01636">
    <property type="entry name" value="APH"/>
    <property type="match status" value="1"/>
</dbReference>
<name>A0A6A5TV28_9PLEO</name>
<evidence type="ECO:0000256" key="1">
    <source>
        <dbReference type="SAM" id="MobiDB-lite"/>
    </source>
</evidence>
<keyword evidence="4" id="KW-1185">Reference proteome</keyword>
<dbReference type="InterPro" id="IPR002575">
    <property type="entry name" value="Aminoglycoside_PTrfase"/>
</dbReference>